<dbReference type="GeneID" id="94347364"/>
<reference evidence="1 2" key="1">
    <citation type="journal article" date="2021" name="Genome Biol.">
        <title>AFLAP: assembly-free linkage analysis pipeline using k-mers from genome sequencing data.</title>
        <authorList>
            <person name="Fletcher K."/>
            <person name="Zhang L."/>
            <person name="Gil J."/>
            <person name="Han R."/>
            <person name="Cavanaugh K."/>
            <person name="Michelmore R."/>
        </authorList>
    </citation>
    <scope>NUCLEOTIDE SEQUENCE [LARGE SCALE GENOMIC DNA]</scope>
    <source>
        <strain evidence="1 2">SF5</strain>
    </source>
</reference>
<accession>A0A976FEP7</accession>
<dbReference type="EMBL" id="SHOA02000001">
    <property type="protein sequence ID" value="TDH65403.1"/>
    <property type="molecule type" value="Genomic_DNA"/>
</dbReference>
<dbReference type="RefSeq" id="XP_067814902.1">
    <property type="nucleotide sequence ID" value="XM_067961693.1"/>
</dbReference>
<dbReference type="AlphaFoldDB" id="A0A976FEP7"/>
<gene>
    <name evidence="1" type="ORF">CCR75_003599</name>
</gene>
<proteinExistence type="predicted"/>
<dbReference type="KEGG" id="blac:94347364"/>
<comment type="caution">
    <text evidence="1">The sequence shown here is derived from an EMBL/GenBank/DDBJ whole genome shotgun (WGS) entry which is preliminary data.</text>
</comment>
<evidence type="ECO:0000313" key="1">
    <source>
        <dbReference type="EMBL" id="TDH65403.1"/>
    </source>
</evidence>
<keyword evidence="2" id="KW-1185">Reference proteome</keyword>
<name>A0A976FEP7_BRELC</name>
<evidence type="ECO:0000313" key="2">
    <source>
        <dbReference type="Proteomes" id="UP000294530"/>
    </source>
</evidence>
<sequence>MAPSPVENVAQCVPRKQLSSSKSRSSMRVLFKQHKDSSPICEGHVCNPHDPNIATLSPPSAVCPSAILVSVLYLEQPSITAYFDSSSGCLSIPELLIVDCVRVGISEAAAQ</sequence>
<protein>
    <submittedName>
        <fullName evidence="1">Uncharacterized protein</fullName>
    </submittedName>
</protein>
<organism evidence="1 2">
    <name type="scientific">Bremia lactucae</name>
    <name type="common">Lettuce downy mildew</name>
    <dbReference type="NCBI Taxonomy" id="4779"/>
    <lineage>
        <taxon>Eukaryota</taxon>
        <taxon>Sar</taxon>
        <taxon>Stramenopiles</taxon>
        <taxon>Oomycota</taxon>
        <taxon>Peronosporomycetes</taxon>
        <taxon>Peronosporales</taxon>
        <taxon>Peronosporaceae</taxon>
        <taxon>Bremia</taxon>
    </lineage>
</organism>
<dbReference type="Proteomes" id="UP000294530">
    <property type="component" value="Unassembled WGS sequence"/>
</dbReference>